<evidence type="ECO:0000313" key="2">
    <source>
        <dbReference type="EMBL" id="ART51287.1"/>
    </source>
</evidence>
<dbReference type="RefSeq" id="WP_086911837.1">
    <property type="nucleotide sequence ID" value="NZ_CP021359.1"/>
</dbReference>
<gene>
    <name evidence="2" type="ORF">CBP34_05880</name>
</gene>
<dbReference type="SMART" id="SM00116">
    <property type="entry name" value="CBS"/>
    <property type="match status" value="2"/>
</dbReference>
<dbReference type="CDD" id="cd04623">
    <property type="entry name" value="CBS_pair_bac_euk"/>
    <property type="match status" value="1"/>
</dbReference>
<dbReference type="InterPro" id="IPR051257">
    <property type="entry name" value="Diverse_CBS-Domain"/>
</dbReference>
<accession>A0A240U1K5</accession>
<evidence type="ECO:0000313" key="3">
    <source>
        <dbReference type="Proteomes" id="UP000194432"/>
    </source>
</evidence>
<dbReference type="Proteomes" id="UP000194432">
    <property type="component" value="Chromosome 1"/>
</dbReference>
<dbReference type="KEGG" id="acin:CBP34_05880"/>
<dbReference type="InterPro" id="IPR046342">
    <property type="entry name" value="CBS_dom_sf"/>
</dbReference>
<organism evidence="2 3">
    <name type="scientific">Acidovorax carolinensis</name>
    <dbReference type="NCBI Taxonomy" id="553814"/>
    <lineage>
        <taxon>Bacteria</taxon>
        <taxon>Pseudomonadati</taxon>
        <taxon>Pseudomonadota</taxon>
        <taxon>Betaproteobacteria</taxon>
        <taxon>Burkholderiales</taxon>
        <taxon>Comamonadaceae</taxon>
        <taxon>Acidovorax</taxon>
    </lineage>
</organism>
<dbReference type="Pfam" id="PF00571">
    <property type="entry name" value="CBS"/>
    <property type="match status" value="2"/>
</dbReference>
<proteinExistence type="predicted"/>
<protein>
    <submittedName>
        <fullName evidence="2">Inosine-5-monophosphate dehydrogenase</fullName>
    </submittedName>
</protein>
<dbReference type="KEGG" id="acid:CBP33_06095"/>
<dbReference type="InterPro" id="IPR000644">
    <property type="entry name" value="CBS_dom"/>
</dbReference>
<dbReference type="InterPro" id="IPR044725">
    <property type="entry name" value="CBSX3_CBS_dom"/>
</dbReference>
<evidence type="ECO:0000256" key="1">
    <source>
        <dbReference type="ARBA" id="ARBA00023122"/>
    </source>
</evidence>
<dbReference type="PANTHER" id="PTHR43080:SF2">
    <property type="entry name" value="CBS DOMAIN-CONTAINING PROTEIN"/>
    <property type="match status" value="1"/>
</dbReference>
<sequence length="146" mass="15986">MTAVAEILKSKNDNTVHAIAPGDSVLDALQRMADKHIGALLVMEGETIVGIFTERDYARKIALMGRTSSVTLVSDVMTADVMYVRPTQTSQECMALMTENRLRHLPVVDGSKLVGLISIGDLVKDIISEQKFIIEQLEHYITGGGR</sequence>
<dbReference type="PROSITE" id="PS51371">
    <property type="entry name" value="CBS"/>
    <property type="match status" value="2"/>
</dbReference>
<keyword evidence="1" id="KW-0129">CBS domain</keyword>
<dbReference type="EMBL" id="CP021361">
    <property type="protein sequence ID" value="ART51287.1"/>
    <property type="molecule type" value="Genomic_DNA"/>
</dbReference>
<reference evidence="2 3" key="1">
    <citation type="submission" date="2017-05" db="EMBL/GenBank/DDBJ databases">
        <title>Polyphasic characterization of four soil-derived phenanthrene-degrading Acidovorax strains and proposal of Acidovorax phenanthrenivorans sp. nov.</title>
        <authorList>
            <person name="Singleton D.R."/>
            <person name="Lee J."/>
            <person name="Dickey A.N."/>
            <person name="Stroud A."/>
            <person name="Scholl E.H."/>
            <person name="Wright F.A."/>
            <person name="Aitken M.D."/>
        </authorList>
    </citation>
    <scope>NUCLEOTIDE SEQUENCE [LARGE SCALE GENOMIC DNA]</scope>
    <source>
        <strain evidence="2">NA3</strain>
    </source>
</reference>
<name>A0A240U1K5_9BURK</name>
<dbReference type="Gene3D" id="3.10.580.10">
    <property type="entry name" value="CBS-domain"/>
    <property type="match status" value="1"/>
</dbReference>
<dbReference type="SUPFAM" id="SSF54631">
    <property type="entry name" value="CBS-domain pair"/>
    <property type="match status" value="1"/>
</dbReference>
<dbReference type="PANTHER" id="PTHR43080">
    <property type="entry name" value="CBS DOMAIN-CONTAINING PROTEIN CBSX3, MITOCHONDRIAL"/>
    <property type="match status" value="1"/>
</dbReference>
<accession>A0A240TRK0</accession>
<dbReference type="AlphaFoldDB" id="A0A240U1K5"/>
<keyword evidence="3" id="KW-1185">Reference proteome</keyword>